<dbReference type="OrthoDB" id="881763at2"/>
<evidence type="ECO:0000313" key="2">
    <source>
        <dbReference type="Proteomes" id="UP000293162"/>
    </source>
</evidence>
<reference evidence="1 2" key="1">
    <citation type="submission" date="2019-02" db="EMBL/GenBank/DDBJ databases">
        <title>Bacterial novel species Emticicia sp. 17J42-9 isolated from soil.</title>
        <authorList>
            <person name="Jung H.-Y."/>
        </authorList>
    </citation>
    <scope>NUCLEOTIDE SEQUENCE [LARGE SCALE GENOMIC DNA]</scope>
    <source>
        <strain evidence="1 2">17J42-9</strain>
    </source>
</reference>
<dbReference type="Proteomes" id="UP000293162">
    <property type="component" value="Unassembled WGS sequence"/>
</dbReference>
<dbReference type="EMBL" id="SEWF01000056">
    <property type="protein sequence ID" value="RYU93094.1"/>
    <property type="molecule type" value="Genomic_DNA"/>
</dbReference>
<dbReference type="AlphaFoldDB" id="A0A4Q5LU34"/>
<keyword evidence="2" id="KW-1185">Reference proteome</keyword>
<organism evidence="1 2">
    <name type="scientific">Emticicia agri</name>
    <dbReference type="NCBI Taxonomy" id="2492393"/>
    <lineage>
        <taxon>Bacteria</taxon>
        <taxon>Pseudomonadati</taxon>
        <taxon>Bacteroidota</taxon>
        <taxon>Cytophagia</taxon>
        <taxon>Cytophagales</taxon>
        <taxon>Leadbetterellaceae</taxon>
        <taxon>Emticicia</taxon>
    </lineage>
</organism>
<evidence type="ECO:0000313" key="1">
    <source>
        <dbReference type="EMBL" id="RYU93094.1"/>
    </source>
</evidence>
<sequence>MKLRFISFILSISLSGCSFLDSLLPKEEFFCRVNGEKFRPEKDDSPVGGIGSDPLKVSWNRQSKNLSIYVRGKGKLVG</sequence>
<protein>
    <recommendedName>
        <fullName evidence="3">Lipoprotein</fullName>
    </recommendedName>
</protein>
<dbReference type="RefSeq" id="WP_130023734.1">
    <property type="nucleotide sequence ID" value="NZ_SEWF01000056.1"/>
</dbReference>
<name>A0A4Q5LU34_9BACT</name>
<proteinExistence type="predicted"/>
<gene>
    <name evidence="1" type="ORF">EWM59_23700</name>
</gene>
<accession>A0A4Q5LU34</accession>
<comment type="caution">
    <text evidence="1">The sequence shown here is derived from an EMBL/GenBank/DDBJ whole genome shotgun (WGS) entry which is preliminary data.</text>
</comment>
<dbReference type="PROSITE" id="PS51257">
    <property type="entry name" value="PROKAR_LIPOPROTEIN"/>
    <property type="match status" value="1"/>
</dbReference>
<evidence type="ECO:0008006" key="3">
    <source>
        <dbReference type="Google" id="ProtNLM"/>
    </source>
</evidence>